<evidence type="ECO:0000313" key="2">
    <source>
        <dbReference type="Proteomes" id="UP000245051"/>
    </source>
</evidence>
<keyword evidence="2" id="KW-1185">Reference proteome</keyword>
<protein>
    <submittedName>
        <fullName evidence="1">Uncharacterized protein</fullName>
    </submittedName>
</protein>
<dbReference type="EMBL" id="CP029254">
    <property type="protein sequence ID" value="AWK09620.1"/>
    <property type="molecule type" value="Genomic_DNA"/>
</dbReference>
<organism evidence="1 2">
    <name type="scientific">Streptomyces spongiicola</name>
    <dbReference type="NCBI Taxonomy" id="1690221"/>
    <lineage>
        <taxon>Bacteria</taxon>
        <taxon>Bacillati</taxon>
        <taxon>Actinomycetota</taxon>
        <taxon>Actinomycetes</taxon>
        <taxon>Kitasatosporales</taxon>
        <taxon>Streptomycetaceae</taxon>
        <taxon>Streptomyces</taxon>
    </lineage>
</organism>
<evidence type="ECO:0000313" key="1">
    <source>
        <dbReference type="EMBL" id="AWK09620.1"/>
    </source>
</evidence>
<reference evidence="1 2" key="1">
    <citation type="submission" date="2018-05" db="EMBL/GenBank/DDBJ databases">
        <title>Complete genome sequence of the Type Strain of Streptomyces spongiicola HNM0071, the producer of staurosporine.</title>
        <authorList>
            <person name="Zhou S."/>
            <person name="Huang X."/>
        </authorList>
    </citation>
    <scope>NUCLEOTIDE SEQUENCE [LARGE SCALE GENOMIC DNA]</scope>
    <source>
        <strain evidence="1 2">HNM0071</strain>
    </source>
</reference>
<accession>A0ABN5KJN8</accession>
<dbReference type="RefSeq" id="WP_109294589.1">
    <property type="nucleotide sequence ID" value="NZ_CP029254.1"/>
</dbReference>
<proteinExistence type="predicted"/>
<dbReference type="Proteomes" id="UP000245051">
    <property type="component" value="Chromosome"/>
</dbReference>
<gene>
    <name evidence="1" type="ORF">DDQ41_12570</name>
</gene>
<name>A0ABN5KJN8_9ACTN</name>
<sequence length="243" mass="26969">MTSSEAPRTIDARRHLERAVRMVDQAQERYEVAMLDFVAARLVEAYPETTHITFIHVTADGVIELDGLWTTREDSTEELILDVRRDSGITAFDPGEIGDDLTYSLDRLNSVAWSAVRPEPLPGKRWVLDIPPVDRAARIADLVRAHHPDAGLLTVDLSPMRPRVAGVTTVGTTGVSATVHAEPDRPLWPEEAGRIIRGLIWQIRSLPHLRARYLTRVGGPSEETAYLLLPQTETGEEKGVSCP</sequence>